<keyword evidence="5 7" id="KW-0964">Secreted</keyword>
<keyword evidence="6 7" id="KW-0975">Bacterial flagellum</keyword>
<dbReference type="EMBL" id="JAFBDZ010000002">
    <property type="protein sequence ID" value="MBM7585870.1"/>
    <property type="molecule type" value="Genomic_DNA"/>
</dbReference>
<dbReference type="Pfam" id="PF06429">
    <property type="entry name" value="Flg_bbr_C"/>
    <property type="match status" value="1"/>
</dbReference>
<accession>A0ABS2NDF1</accession>
<keyword evidence="8" id="KW-0175">Coiled coil</keyword>
<proteinExistence type="inferred from homology"/>
<evidence type="ECO:0000313" key="12">
    <source>
        <dbReference type="EMBL" id="MBM7585870.1"/>
    </source>
</evidence>
<keyword evidence="12" id="KW-0966">Cell projection</keyword>
<feature type="coiled-coil region" evidence="8">
    <location>
        <begin position="166"/>
        <end position="193"/>
    </location>
</feature>
<dbReference type="Proteomes" id="UP001646157">
    <property type="component" value="Unassembled WGS sequence"/>
</dbReference>
<evidence type="ECO:0000259" key="9">
    <source>
        <dbReference type="Pfam" id="PF00460"/>
    </source>
</evidence>
<keyword evidence="12" id="KW-0969">Cilium</keyword>
<feature type="domain" description="Flagellar basal-body/hook protein C-terminal" evidence="10">
    <location>
        <begin position="485"/>
        <end position="525"/>
    </location>
</feature>
<feature type="domain" description="Flagellar hook-associated protein FlgK helical" evidence="11">
    <location>
        <begin position="102"/>
        <end position="354"/>
    </location>
</feature>
<comment type="caution">
    <text evidence="12">The sequence shown here is derived from an EMBL/GenBank/DDBJ whole genome shotgun (WGS) entry which is preliminary data.</text>
</comment>
<reference evidence="12 13" key="1">
    <citation type="submission" date="2021-01" db="EMBL/GenBank/DDBJ databases">
        <title>Genomic Encyclopedia of Type Strains, Phase IV (KMG-IV): sequencing the most valuable type-strain genomes for metagenomic binning, comparative biology and taxonomic classification.</title>
        <authorList>
            <person name="Goeker M."/>
        </authorList>
    </citation>
    <scope>NUCLEOTIDE SEQUENCE [LARGE SCALE GENOMIC DNA]</scope>
    <source>
        <strain evidence="12 13">DSM 24834</strain>
    </source>
</reference>
<dbReference type="InterPro" id="IPR002371">
    <property type="entry name" value="FlgK"/>
</dbReference>
<comment type="similarity">
    <text evidence="3 7">Belongs to the flagella basal body rod proteins family.</text>
</comment>
<organism evidence="12 13">
    <name type="scientific">Rossellomorea pakistanensis</name>
    <dbReference type="NCBI Taxonomy" id="992288"/>
    <lineage>
        <taxon>Bacteria</taxon>
        <taxon>Bacillati</taxon>
        <taxon>Bacillota</taxon>
        <taxon>Bacilli</taxon>
        <taxon>Bacillales</taxon>
        <taxon>Bacillaceae</taxon>
        <taxon>Rossellomorea</taxon>
    </lineage>
</organism>
<evidence type="ECO:0000256" key="5">
    <source>
        <dbReference type="ARBA" id="ARBA00022525"/>
    </source>
</evidence>
<evidence type="ECO:0000256" key="2">
    <source>
        <dbReference type="ARBA" id="ARBA00004613"/>
    </source>
</evidence>
<keyword evidence="13" id="KW-1185">Reference proteome</keyword>
<evidence type="ECO:0000256" key="1">
    <source>
        <dbReference type="ARBA" id="ARBA00004365"/>
    </source>
</evidence>
<name>A0ABS2NDF1_9BACI</name>
<dbReference type="InterPro" id="IPR010930">
    <property type="entry name" value="Flg_bb/hook_C_dom"/>
</dbReference>
<protein>
    <recommendedName>
        <fullName evidence="4 7">Flagellar hook-associated protein 1</fullName>
        <shortName evidence="7">HAP1</shortName>
    </recommendedName>
</protein>
<evidence type="ECO:0000256" key="4">
    <source>
        <dbReference type="ARBA" id="ARBA00016244"/>
    </source>
</evidence>
<evidence type="ECO:0000259" key="10">
    <source>
        <dbReference type="Pfam" id="PF06429"/>
    </source>
</evidence>
<dbReference type="PANTHER" id="PTHR30033:SF1">
    <property type="entry name" value="FLAGELLAR HOOK-ASSOCIATED PROTEIN 1"/>
    <property type="match status" value="1"/>
</dbReference>
<dbReference type="RefSeq" id="WP_205172684.1">
    <property type="nucleotide sequence ID" value="NZ_JAFBDZ010000002.1"/>
</dbReference>
<evidence type="ECO:0000256" key="3">
    <source>
        <dbReference type="ARBA" id="ARBA00009677"/>
    </source>
</evidence>
<dbReference type="NCBIfam" id="TIGR02492">
    <property type="entry name" value="flgK_ends"/>
    <property type="match status" value="1"/>
</dbReference>
<evidence type="ECO:0000259" key="11">
    <source>
        <dbReference type="Pfam" id="PF22638"/>
    </source>
</evidence>
<dbReference type="InterPro" id="IPR053927">
    <property type="entry name" value="FlgK_helical"/>
</dbReference>
<evidence type="ECO:0000256" key="8">
    <source>
        <dbReference type="SAM" id="Coils"/>
    </source>
</evidence>
<dbReference type="PRINTS" id="PR01005">
    <property type="entry name" value="FLGHOOKAP1"/>
</dbReference>
<dbReference type="Pfam" id="PF00460">
    <property type="entry name" value="Flg_bb_rod"/>
    <property type="match status" value="1"/>
</dbReference>
<evidence type="ECO:0000256" key="7">
    <source>
        <dbReference type="RuleBase" id="RU362065"/>
    </source>
</evidence>
<dbReference type="PANTHER" id="PTHR30033">
    <property type="entry name" value="FLAGELLAR HOOK-ASSOCIATED PROTEIN 1"/>
    <property type="match status" value="1"/>
</dbReference>
<evidence type="ECO:0000256" key="6">
    <source>
        <dbReference type="ARBA" id="ARBA00023143"/>
    </source>
</evidence>
<dbReference type="Pfam" id="PF22638">
    <property type="entry name" value="FlgK_D1"/>
    <property type="match status" value="1"/>
</dbReference>
<sequence length="532" mass="58588">MRSTFHGLETAKRGMFTQQGALYTTGHNIANANTPGYSRQRVNFQTTEPYPGVGMNRPQIPGQIGSGVEAGSVQRIREKFLDIQFRGELNKLGYWETKMSAMEKMEEVMNEPSDSGLSKSMDMFWQSLQDLAVNPTNPGARSVVRERGIAVTKTFSYLSNSLKGIQEDLKNEISVTEKQVNSLLNQIHKLNNQIADVEPHGYLPNDLYDERDRLIDELSGIVDIQVSYESNGGASLDIAEGRASIFLSYGEGSRASQLVGKHGVNEMKVQYHEEEGLVSGIKVGKQDVAYTDFGAQGKLRALVDSFGYVKENLQDGTYTVEGSYPNMLKELDHLAYEFVKAFNEQHKQGVTLTEMNAEGFDPENLPDPYTPNTPNFFIDKSTTDGSLGDKKGFASRIDISDEIKESTDNIASASASNPTAGDAGNILSLADVIDKKELPLGDDYDATFKGHYESVIGQMAVESQEAVRLAKNSAVLTNAVETRRMSVSGVSLDEEMTNMIKFQHAYNASARMITLQDELLDKIINGMGTVGR</sequence>
<gene>
    <name evidence="7" type="primary">flgK</name>
    <name evidence="12" type="ORF">JOC86_002412</name>
</gene>
<comment type="subcellular location">
    <subcellularLocation>
        <location evidence="1 7">Bacterial flagellum</location>
    </subcellularLocation>
    <subcellularLocation>
        <location evidence="2 7">Secreted</location>
    </subcellularLocation>
</comment>
<dbReference type="SUPFAM" id="SSF64518">
    <property type="entry name" value="Phase 1 flagellin"/>
    <property type="match status" value="1"/>
</dbReference>
<evidence type="ECO:0000313" key="13">
    <source>
        <dbReference type="Proteomes" id="UP001646157"/>
    </source>
</evidence>
<dbReference type="InterPro" id="IPR001444">
    <property type="entry name" value="Flag_bb_rod_N"/>
</dbReference>
<feature type="domain" description="Flagellar basal body rod protein N-terminal" evidence="9">
    <location>
        <begin position="8"/>
        <end position="37"/>
    </location>
</feature>
<keyword evidence="12" id="KW-0282">Flagellum</keyword>